<reference evidence="2" key="2">
    <citation type="submission" date="2020-11" db="EMBL/GenBank/DDBJ databases">
        <authorList>
            <person name="McCartney M.A."/>
            <person name="Auch B."/>
            <person name="Kono T."/>
            <person name="Mallez S."/>
            <person name="Becker A."/>
            <person name="Gohl D.M."/>
            <person name="Silverstein K.A.T."/>
            <person name="Koren S."/>
            <person name="Bechman K.B."/>
            <person name="Herman A."/>
            <person name="Abrahante J.E."/>
            <person name="Garbe J."/>
        </authorList>
    </citation>
    <scope>NUCLEOTIDE SEQUENCE</scope>
    <source>
        <strain evidence="2">Duluth1</strain>
        <tissue evidence="2">Whole animal</tissue>
    </source>
</reference>
<dbReference type="Proteomes" id="UP000828390">
    <property type="component" value="Unassembled WGS sequence"/>
</dbReference>
<dbReference type="EMBL" id="JAIWYP010000014">
    <property type="protein sequence ID" value="KAH3710570.1"/>
    <property type="molecule type" value="Genomic_DNA"/>
</dbReference>
<organism evidence="2 3">
    <name type="scientific">Dreissena polymorpha</name>
    <name type="common">Zebra mussel</name>
    <name type="synonym">Mytilus polymorpha</name>
    <dbReference type="NCBI Taxonomy" id="45954"/>
    <lineage>
        <taxon>Eukaryota</taxon>
        <taxon>Metazoa</taxon>
        <taxon>Spiralia</taxon>
        <taxon>Lophotrochozoa</taxon>
        <taxon>Mollusca</taxon>
        <taxon>Bivalvia</taxon>
        <taxon>Autobranchia</taxon>
        <taxon>Heteroconchia</taxon>
        <taxon>Euheterodonta</taxon>
        <taxon>Imparidentia</taxon>
        <taxon>Neoheterodontei</taxon>
        <taxon>Myida</taxon>
        <taxon>Dreissenoidea</taxon>
        <taxon>Dreissenidae</taxon>
        <taxon>Dreissena</taxon>
    </lineage>
</organism>
<proteinExistence type="predicted"/>
<feature type="compositionally biased region" description="Polar residues" evidence="1">
    <location>
        <begin position="19"/>
        <end position="32"/>
    </location>
</feature>
<dbReference type="AlphaFoldDB" id="A0A9D4BUV0"/>
<protein>
    <submittedName>
        <fullName evidence="2">Uncharacterized protein</fullName>
    </submittedName>
</protein>
<name>A0A9D4BUV0_DREPO</name>
<keyword evidence="3" id="KW-1185">Reference proteome</keyword>
<evidence type="ECO:0000313" key="2">
    <source>
        <dbReference type="EMBL" id="KAH3710570.1"/>
    </source>
</evidence>
<reference evidence="2" key="1">
    <citation type="journal article" date="2019" name="bioRxiv">
        <title>The Genome of the Zebra Mussel, Dreissena polymorpha: A Resource for Invasive Species Research.</title>
        <authorList>
            <person name="McCartney M.A."/>
            <person name="Auch B."/>
            <person name="Kono T."/>
            <person name="Mallez S."/>
            <person name="Zhang Y."/>
            <person name="Obille A."/>
            <person name="Becker A."/>
            <person name="Abrahante J.E."/>
            <person name="Garbe J."/>
            <person name="Badalamenti J.P."/>
            <person name="Herman A."/>
            <person name="Mangelson H."/>
            <person name="Liachko I."/>
            <person name="Sullivan S."/>
            <person name="Sone E.D."/>
            <person name="Koren S."/>
            <person name="Silverstein K.A.T."/>
            <person name="Beckman K.B."/>
            <person name="Gohl D.M."/>
        </authorList>
    </citation>
    <scope>NUCLEOTIDE SEQUENCE</scope>
    <source>
        <strain evidence="2">Duluth1</strain>
        <tissue evidence="2">Whole animal</tissue>
    </source>
</reference>
<sequence length="53" mass="5580">MNISLIDLDIPLHPKLTGPSDQSSNMTGPSDQSSVIFYWTNGNFGGPGLQSSG</sequence>
<accession>A0A9D4BUV0</accession>
<evidence type="ECO:0000313" key="3">
    <source>
        <dbReference type="Proteomes" id="UP000828390"/>
    </source>
</evidence>
<comment type="caution">
    <text evidence="2">The sequence shown here is derived from an EMBL/GenBank/DDBJ whole genome shotgun (WGS) entry which is preliminary data.</text>
</comment>
<feature type="region of interest" description="Disordered" evidence="1">
    <location>
        <begin position="12"/>
        <end position="32"/>
    </location>
</feature>
<gene>
    <name evidence="2" type="ORF">DPMN_070056</name>
</gene>
<evidence type="ECO:0000256" key="1">
    <source>
        <dbReference type="SAM" id="MobiDB-lite"/>
    </source>
</evidence>